<evidence type="ECO:0000259" key="2">
    <source>
        <dbReference type="Pfam" id="PF00808"/>
    </source>
</evidence>
<evidence type="ECO:0000313" key="4">
    <source>
        <dbReference type="Proteomes" id="UP001218218"/>
    </source>
</evidence>
<evidence type="ECO:0000313" key="3">
    <source>
        <dbReference type="EMBL" id="KAJ7366859.1"/>
    </source>
</evidence>
<dbReference type="Pfam" id="PF00808">
    <property type="entry name" value="CBFD_NFYB_HMF"/>
    <property type="match status" value="1"/>
</dbReference>
<dbReference type="SUPFAM" id="SSF47113">
    <property type="entry name" value="Histone-fold"/>
    <property type="match status" value="1"/>
</dbReference>
<feature type="compositionally biased region" description="Polar residues" evidence="1">
    <location>
        <begin position="301"/>
        <end position="325"/>
    </location>
</feature>
<feature type="region of interest" description="Disordered" evidence="1">
    <location>
        <begin position="29"/>
        <end position="48"/>
    </location>
</feature>
<dbReference type="GO" id="GO:0046982">
    <property type="term" value="F:protein heterodimerization activity"/>
    <property type="evidence" value="ECO:0007669"/>
    <property type="project" value="InterPro"/>
</dbReference>
<feature type="region of interest" description="Disordered" evidence="1">
    <location>
        <begin position="164"/>
        <end position="379"/>
    </location>
</feature>
<dbReference type="Proteomes" id="UP001218218">
    <property type="component" value="Unassembled WGS sequence"/>
</dbReference>
<dbReference type="InterPro" id="IPR003958">
    <property type="entry name" value="CBFA_NFYB_domain"/>
</dbReference>
<keyword evidence="4" id="KW-1185">Reference proteome</keyword>
<feature type="compositionally biased region" description="Polar residues" evidence="1">
    <location>
        <begin position="211"/>
        <end position="220"/>
    </location>
</feature>
<feature type="compositionally biased region" description="Low complexity" evidence="1">
    <location>
        <begin position="328"/>
        <end position="348"/>
    </location>
</feature>
<feature type="compositionally biased region" description="Acidic residues" evidence="1">
    <location>
        <begin position="29"/>
        <end position="41"/>
    </location>
</feature>
<name>A0AAD7F3G7_9AGAR</name>
<accession>A0AAD7F3G7</accession>
<sequence>MDSEPATPSIVSVYESDPQALELEADDEEFDELNSDTDESGGIEPRIPGESILPSLRIENIIQADGVMGTLALSKEGLFIMSVATEEFIKRLVQGGQRQASVEQRTSVNYRDMARTTEQYQEFMFLKETIPTPVSLSEALQLRELHEKEMLEDDPALAAPTALSATVGHTPSTSKPKVKKAAVNGKDKQNRQGSSSSRGPSQVRWDYEDTPLSNDHNLAAQTIRGGRESGWTRWPNGQNFAAADPLPQHNGYSALAHQPPIPSANGHVSTAPRPETAPHPQHPNYWQRSAPWATGLLDASASRQTDSVSAPRAQTQAVNGSSARPSDSAPQTSVPAASSTAAETATPPIQVLDRPGGPPSLVAQNPGRTIYSQTKPQPQ</sequence>
<dbReference type="Gene3D" id="1.10.20.10">
    <property type="entry name" value="Histone, subunit A"/>
    <property type="match status" value="1"/>
</dbReference>
<feature type="compositionally biased region" description="Polar residues" evidence="1">
    <location>
        <begin position="362"/>
        <end position="379"/>
    </location>
</feature>
<feature type="domain" description="Transcription factor CBF/NF-Y/archaeal histone" evidence="2">
    <location>
        <begin position="53"/>
        <end position="114"/>
    </location>
</feature>
<gene>
    <name evidence="3" type="ORF">DFH08DRAFT_835710</name>
</gene>
<comment type="caution">
    <text evidence="3">The sequence shown here is derived from an EMBL/GenBank/DDBJ whole genome shotgun (WGS) entry which is preliminary data.</text>
</comment>
<dbReference type="InterPro" id="IPR009072">
    <property type="entry name" value="Histone-fold"/>
</dbReference>
<protein>
    <recommendedName>
        <fullName evidence="2">Transcription factor CBF/NF-Y/archaeal histone domain-containing protein</fullName>
    </recommendedName>
</protein>
<organism evidence="3 4">
    <name type="scientific">Mycena albidolilacea</name>
    <dbReference type="NCBI Taxonomy" id="1033008"/>
    <lineage>
        <taxon>Eukaryota</taxon>
        <taxon>Fungi</taxon>
        <taxon>Dikarya</taxon>
        <taxon>Basidiomycota</taxon>
        <taxon>Agaricomycotina</taxon>
        <taxon>Agaricomycetes</taxon>
        <taxon>Agaricomycetidae</taxon>
        <taxon>Agaricales</taxon>
        <taxon>Marasmiineae</taxon>
        <taxon>Mycenaceae</taxon>
        <taxon>Mycena</taxon>
    </lineage>
</organism>
<reference evidence="3" key="1">
    <citation type="submission" date="2023-03" db="EMBL/GenBank/DDBJ databases">
        <title>Massive genome expansion in bonnet fungi (Mycena s.s.) driven by repeated elements and novel gene families across ecological guilds.</title>
        <authorList>
            <consortium name="Lawrence Berkeley National Laboratory"/>
            <person name="Harder C.B."/>
            <person name="Miyauchi S."/>
            <person name="Viragh M."/>
            <person name="Kuo A."/>
            <person name="Thoen E."/>
            <person name="Andreopoulos B."/>
            <person name="Lu D."/>
            <person name="Skrede I."/>
            <person name="Drula E."/>
            <person name="Henrissat B."/>
            <person name="Morin E."/>
            <person name="Kohler A."/>
            <person name="Barry K."/>
            <person name="LaButti K."/>
            <person name="Morin E."/>
            <person name="Salamov A."/>
            <person name="Lipzen A."/>
            <person name="Mereny Z."/>
            <person name="Hegedus B."/>
            <person name="Baldrian P."/>
            <person name="Stursova M."/>
            <person name="Weitz H."/>
            <person name="Taylor A."/>
            <person name="Grigoriev I.V."/>
            <person name="Nagy L.G."/>
            <person name="Martin F."/>
            <person name="Kauserud H."/>
        </authorList>
    </citation>
    <scope>NUCLEOTIDE SEQUENCE</scope>
    <source>
        <strain evidence="3">CBHHK002</strain>
    </source>
</reference>
<proteinExistence type="predicted"/>
<dbReference type="EMBL" id="JARIHO010000002">
    <property type="protein sequence ID" value="KAJ7366859.1"/>
    <property type="molecule type" value="Genomic_DNA"/>
</dbReference>
<evidence type="ECO:0000256" key="1">
    <source>
        <dbReference type="SAM" id="MobiDB-lite"/>
    </source>
</evidence>
<feature type="compositionally biased region" description="Low complexity" evidence="1">
    <location>
        <begin position="191"/>
        <end position="202"/>
    </location>
</feature>
<dbReference type="AlphaFoldDB" id="A0AAD7F3G7"/>